<dbReference type="InterPro" id="IPR049892">
    <property type="entry name" value="AA9"/>
</dbReference>
<dbReference type="GO" id="GO:0030245">
    <property type="term" value="P:cellulose catabolic process"/>
    <property type="evidence" value="ECO:0007669"/>
    <property type="project" value="UniProtKB-UniRule"/>
</dbReference>
<evidence type="ECO:0000256" key="5">
    <source>
        <dbReference type="ARBA" id="ARBA00023008"/>
    </source>
</evidence>
<dbReference type="Proteomes" id="UP000624244">
    <property type="component" value="Unassembled WGS sequence"/>
</dbReference>
<dbReference type="Gene3D" id="2.70.50.70">
    <property type="match status" value="1"/>
</dbReference>
<evidence type="ECO:0000256" key="4">
    <source>
        <dbReference type="ARBA" id="ARBA00023001"/>
    </source>
</evidence>
<evidence type="ECO:0000256" key="2">
    <source>
        <dbReference type="ARBA" id="ARBA00004613"/>
    </source>
</evidence>
<gene>
    <name evidence="14" type="ORF">GGP41_009471</name>
</gene>
<evidence type="ECO:0000256" key="12">
    <source>
        <dbReference type="SAM" id="SignalP"/>
    </source>
</evidence>
<evidence type="ECO:0000256" key="9">
    <source>
        <dbReference type="ARBA" id="ARBA00044502"/>
    </source>
</evidence>
<keyword evidence="12" id="KW-0732">Signal</keyword>
<evidence type="ECO:0000256" key="3">
    <source>
        <dbReference type="ARBA" id="ARBA00022525"/>
    </source>
</evidence>
<dbReference type="Pfam" id="PF03443">
    <property type="entry name" value="AA9"/>
    <property type="match status" value="1"/>
</dbReference>
<evidence type="ECO:0000259" key="13">
    <source>
        <dbReference type="Pfam" id="PF03443"/>
    </source>
</evidence>
<keyword evidence="8 11" id="KW-0624">Polysaccharide degradation</keyword>
<evidence type="ECO:0000256" key="8">
    <source>
        <dbReference type="ARBA" id="ARBA00023326"/>
    </source>
</evidence>
<comment type="subcellular location">
    <subcellularLocation>
        <location evidence="2 11">Secreted</location>
    </subcellularLocation>
</comment>
<organism evidence="14 15">
    <name type="scientific">Cochliobolus sativus</name>
    <name type="common">Common root rot and spot blotch fungus</name>
    <name type="synonym">Bipolaris sorokiniana</name>
    <dbReference type="NCBI Taxonomy" id="45130"/>
    <lineage>
        <taxon>Eukaryota</taxon>
        <taxon>Fungi</taxon>
        <taxon>Dikarya</taxon>
        <taxon>Ascomycota</taxon>
        <taxon>Pezizomycotina</taxon>
        <taxon>Dothideomycetes</taxon>
        <taxon>Pleosporomycetidae</taxon>
        <taxon>Pleosporales</taxon>
        <taxon>Pleosporineae</taxon>
        <taxon>Pleosporaceae</taxon>
        <taxon>Bipolaris</taxon>
    </lineage>
</organism>
<comment type="cofactor">
    <cofactor evidence="1">
        <name>Cu(2+)</name>
        <dbReference type="ChEBI" id="CHEBI:29036"/>
    </cofactor>
</comment>
<evidence type="ECO:0000256" key="7">
    <source>
        <dbReference type="ARBA" id="ARBA00023277"/>
    </source>
</evidence>
<accession>A0A8H5ZD06</accession>
<name>A0A8H5ZD06_COCSA</name>
<evidence type="ECO:0000313" key="14">
    <source>
        <dbReference type="EMBL" id="KAF5845638.1"/>
    </source>
</evidence>
<feature type="signal peptide" evidence="12">
    <location>
        <begin position="1"/>
        <end position="27"/>
    </location>
</feature>
<keyword evidence="4 11" id="KW-0136">Cellulose degradation</keyword>
<comment type="domain">
    <text evidence="11">Has a modular structure: an endo-beta-1,4-glucanase catalytic module at the N-terminus, a linker rich in serines and threonines, and a C-terminal carbohydrate-binding module (CBM).</text>
</comment>
<dbReference type="GO" id="GO:0008810">
    <property type="term" value="F:cellulase activity"/>
    <property type="evidence" value="ECO:0007669"/>
    <property type="project" value="UniProtKB-UniRule"/>
</dbReference>
<dbReference type="GO" id="GO:0005576">
    <property type="term" value="C:extracellular region"/>
    <property type="evidence" value="ECO:0007669"/>
    <property type="project" value="UniProtKB-SubCell"/>
</dbReference>
<evidence type="ECO:0000256" key="11">
    <source>
        <dbReference type="RuleBase" id="RU368122"/>
    </source>
</evidence>
<comment type="function">
    <text evidence="11">Lytic polysaccharide monooxygenase (LMPO) that depolymerizes crystalline and amorphous polysaccharides via the oxidation of scissile alpha- or beta-(1-4)-glycosidic bonds, yielding C1 and/or C4 oxidation products. Catalysis by LPMOs requires the reduction of the active-site copper from Cu(II) to Cu(I) by a reducing agent and H(2)O(2) or O(2) as a cosubstrate.</text>
</comment>
<dbReference type="GO" id="GO:0030248">
    <property type="term" value="F:cellulose binding"/>
    <property type="evidence" value="ECO:0007669"/>
    <property type="project" value="UniProtKB-UniRule"/>
</dbReference>
<comment type="similarity">
    <text evidence="9">Belongs to the polysaccharide monooxygenase AA9 family.</text>
</comment>
<feature type="domain" description="Auxiliary Activity family 9 catalytic" evidence="13">
    <location>
        <begin position="28"/>
        <end position="249"/>
    </location>
</feature>
<comment type="caution">
    <text evidence="14">The sequence shown here is derived from an EMBL/GenBank/DDBJ whole genome shotgun (WGS) entry which is preliminary data.</text>
</comment>
<protein>
    <recommendedName>
        <fullName evidence="11">AA9 family lytic polysaccharide monooxygenase</fullName>
        <ecNumber evidence="11">1.14.99.56</ecNumber>
    </recommendedName>
    <alternativeName>
        <fullName evidence="11">Endo-beta-1,4-glucanase</fullName>
    </alternativeName>
    <alternativeName>
        <fullName evidence="11">Glycosyl hydrolase 61 family protein</fullName>
    </alternativeName>
</protein>
<dbReference type="InterPro" id="IPR005103">
    <property type="entry name" value="AA9_LPMO"/>
</dbReference>
<keyword evidence="5" id="KW-0186">Copper</keyword>
<dbReference type="PANTHER" id="PTHR33353:SF17">
    <property type="entry name" value="ENDO-BETA-1,4-GLUCANASE D"/>
    <property type="match status" value="1"/>
</dbReference>
<keyword evidence="3 11" id="KW-0964">Secreted</keyword>
<dbReference type="AlphaFoldDB" id="A0A8H5ZD06"/>
<dbReference type="EC" id="1.14.99.56" evidence="11"/>
<sequence length="343" mass="37012">MCFLVLTIMMAHNCALILLLLASQACAHTFIWGVFVNGIDQGTFTGVRIPGYNGQNGKGGYNNSPVKDLSSIDMRCNVMGDVQAHDTIKVAPGDNLTFDWHHELRNNTDEVIAYSHHGPSLIYISPDPPTNTSFVKLWHAGKIESNPFPQAGKWSTTADIRANYGRMNVRIPAGLKAGPYLIRAEMIGLHEGDVSFAQNPRRGAQFYPDCVQIEVVGGGEVELPEGVGFPGAYSYEDPGVVHNIYCSTETKKPTRSAAPCPTDYVIPGPAVWSGAWPETTAVALGPIKGVSTATPWSTWIGTNSVVTSATYVDAKSQTIVGSSKYTATWSETYASPTATAPRW</sequence>
<evidence type="ECO:0000313" key="15">
    <source>
        <dbReference type="Proteomes" id="UP000624244"/>
    </source>
</evidence>
<proteinExistence type="inferred from homology"/>
<keyword evidence="6 11" id="KW-1015">Disulfide bond</keyword>
<evidence type="ECO:0000256" key="6">
    <source>
        <dbReference type="ARBA" id="ARBA00023157"/>
    </source>
</evidence>
<evidence type="ECO:0000256" key="10">
    <source>
        <dbReference type="ARBA" id="ARBA00045077"/>
    </source>
</evidence>
<comment type="catalytic activity">
    <reaction evidence="10 11">
        <text>[(1-&gt;4)-beta-D-glucosyl]n+m + reduced acceptor + O2 = 4-dehydro-beta-D-glucosyl-[(1-&gt;4)-beta-D-glucosyl]n-1 + [(1-&gt;4)-beta-D-glucosyl]m + acceptor + H2O.</text>
        <dbReference type="EC" id="1.14.99.56"/>
    </reaction>
</comment>
<dbReference type="PANTHER" id="PTHR33353">
    <property type="entry name" value="PUTATIVE (AFU_ORTHOLOGUE AFUA_1G12560)-RELATED"/>
    <property type="match status" value="1"/>
</dbReference>
<dbReference type="CDD" id="cd21175">
    <property type="entry name" value="LPMO_AA9"/>
    <property type="match status" value="1"/>
</dbReference>
<reference evidence="14" key="1">
    <citation type="submission" date="2019-11" db="EMBL/GenBank/DDBJ databases">
        <title>Bipolaris sorokiniana Genome sequencing.</title>
        <authorList>
            <person name="Wang H."/>
        </authorList>
    </citation>
    <scope>NUCLEOTIDE SEQUENCE</scope>
</reference>
<dbReference type="EMBL" id="WNKQ01000018">
    <property type="protein sequence ID" value="KAF5845638.1"/>
    <property type="molecule type" value="Genomic_DNA"/>
</dbReference>
<feature type="chain" id="PRO_5034906489" description="AA9 family lytic polysaccharide monooxygenase" evidence="12">
    <location>
        <begin position="28"/>
        <end position="343"/>
    </location>
</feature>
<keyword evidence="7 11" id="KW-0119">Carbohydrate metabolism</keyword>
<evidence type="ECO:0000256" key="1">
    <source>
        <dbReference type="ARBA" id="ARBA00001973"/>
    </source>
</evidence>